<dbReference type="EMBL" id="JACHJF010000002">
    <property type="protein sequence ID" value="MBB5117497.1"/>
    <property type="molecule type" value="Genomic_DNA"/>
</dbReference>
<name>A0A7W8F0J3_STREU</name>
<proteinExistence type="predicted"/>
<gene>
    <name evidence="1" type="ORF">FHS36_000903</name>
</gene>
<protein>
    <submittedName>
        <fullName evidence="1">Uncharacterized protein</fullName>
    </submittedName>
</protein>
<evidence type="ECO:0000313" key="1">
    <source>
        <dbReference type="EMBL" id="MBB5117497.1"/>
    </source>
</evidence>
<organism evidence="1 2">
    <name type="scientific">Streptomyces eurocidicus</name>
    <name type="common">Streptoverticillium eurocidicus</name>
    <dbReference type="NCBI Taxonomy" id="66423"/>
    <lineage>
        <taxon>Bacteria</taxon>
        <taxon>Bacillati</taxon>
        <taxon>Actinomycetota</taxon>
        <taxon>Actinomycetes</taxon>
        <taxon>Kitasatosporales</taxon>
        <taxon>Streptomycetaceae</taxon>
        <taxon>Streptomyces</taxon>
    </lineage>
</organism>
<dbReference type="OrthoDB" id="4327847at2"/>
<dbReference type="AlphaFoldDB" id="A0A7W8F0J3"/>
<accession>A0A7W8F0J3</accession>
<evidence type="ECO:0000313" key="2">
    <source>
        <dbReference type="Proteomes" id="UP000528608"/>
    </source>
</evidence>
<comment type="caution">
    <text evidence="1">The sequence shown here is derived from an EMBL/GenBank/DDBJ whole genome shotgun (WGS) entry which is preliminary data.</text>
</comment>
<reference evidence="1 2" key="1">
    <citation type="submission" date="2020-08" db="EMBL/GenBank/DDBJ databases">
        <title>Genomic Encyclopedia of Type Strains, Phase III (KMG-III): the genomes of soil and plant-associated and newly described type strains.</title>
        <authorList>
            <person name="Whitman W."/>
        </authorList>
    </citation>
    <scope>NUCLEOTIDE SEQUENCE [LARGE SCALE GENOMIC DNA]</scope>
    <source>
        <strain evidence="1 2">CECT 3259</strain>
    </source>
</reference>
<sequence>MPAWRSRSDALNRAALVTSVAGAAGAVTAALLLLGGGGDEDGAPATRLVTPPAVADGAYRLVADTAALEKEGIAVQPGMPEGTVSVLARYARADDPKATLSLSGAYGGVGEPKAVLDGMLKGFEEGPGSPAVVSARHVLTPDGPEGPALTCEVVRLDGRTYAPACAWAEKSDAALLIGFDPRKTSAAGVDETAFAKVTARVYRDVRGTG</sequence>
<dbReference type="RefSeq" id="WP_146045411.1">
    <property type="nucleotide sequence ID" value="NZ_JACHJF010000002.1"/>
</dbReference>
<dbReference type="Proteomes" id="UP000528608">
    <property type="component" value="Unassembled WGS sequence"/>
</dbReference>